<protein>
    <recommendedName>
        <fullName evidence="3">Glycoside hydrolase family 5 C-terminal domain-containing protein</fullName>
    </recommendedName>
</protein>
<name>A0ABD3FX74_9STRA</name>
<accession>A0ABD3FX74</accession>
<reference evidence="1 2" key="1">
    <citation type="submission" date="2024-09" db="EMBL/GenBank/DDBJ databases">
        <title>Genome sequencing and assembly of Phytophthora oleae, isolate VK10A, causative agent of rot of olive drupes.</title>
        <authorList>
            <person name="Conti Taguali S."/>
            <person name="Riolo M."/>
            <person name="La Spada F."/>
            <person name="Cacciola S.O."/>
            <person name="Dionisio G."/>
        </authorList>
    </citation>
    <scope>NUCLEOTIDE SEQUENCE [LARGE SCALE GENOMIC DNA]</scope>
    <source>
        <strain evidence="1 2">VK10A</strain>
    </source>
</reference>
<keyword evidence="2" id="KW-1185">Reference proteome</keyword>
<evidence type="ECO:0000313" key="1">
    <source>
        <dbReference type="EMBL" id="KAL3670280.1"/>
    </source>
</evidence>
<organism evidence="1 2">
    <name type="scientific">Phytophthora oleae</name>
    <dbReference type="NCBI Taxonomy" id="2107226"/>
    <lineage>
        <taxon>Eukaryota</taxon>
        <taxon>Sar</taxon>
        <taxon>Stramenopiles</taxon>
        <taxon>Oomycota</taxon>
        <taxon>Peronosporomycetes</taxon>
        <taxon>Peronosporales</taxon>
        <taxon>Peronosporaceae</taxon>
        <taxon>Phytophthora</taxon>
    </lineage>
</organism>
<sequence length="91" mass="9352">MAARAPGPDTEDVTVNIISGGEQIDEVDVAASGTATWTSNNTALGGKTLYLDRWHPGVLGLPGTVGGSLLLWVPKASEGGHLEIEAKLNVS</sequence>
<dbReference type="Proteomes" id="UP001632037">
    <property type="component" value="Unassembled WGS sequence"/>
</dbReference>
<proteinExistence type="predicted"/>
<dbReference type="EMBL" id="JBIMZQ010000007">
    <property type="protein sequence ID" value="KAL3670280.1"/>
    <property type="molecule type" value="Genomic_DNA"/>
</dbReference>
<gene>
    <name evidence="1" type="ORF">V7S43_004593</name>
</gene>
<evidence type="ECO:0008006" key="3">
    <source>
        <dbReference type="Google" id="ProtNLM"/>
    </source>
</evidence>
<comment type="caution">
    <text evidence="1">The sequence shown here is derived from an EMBL/GenBank/DDBJ whole genome shotgun (WGS) entry which is preliminary data.</text>
</comment>
<dbReference type="AlphaFoldDB" id="A0ABD3FX74"/>
<evidence type="ECO:0000313" key="2">
    <source>
        <dbReference type="Proteomes" id="UP001632037"/>
    </source>
</evidence>